<keyword evidence="6 8" id="KW-0472">Membrane</keyword>
<dbReference type="GO" id="GO:0015031">
    <property type="term" value="P:protein transport"/>
    <property type="evidence" value="ECO:0007669"/>
    <property type="project" value="UniProtKB-KW"/>
</dbReference>
<reference evidence="10" key="1">
    <citation type="submission" date="2012-11" db="EMBL/GenBank/DDBJ databases">
        <authorList>
            <person name="Lucero-Rivera Y.E."/>
            <person name="Tovar-Ramirez D."/>
        </authorList>
    </citation>
    <scope>NUCLEOTIDE SEQUENCE [LARGE SCALE GENOMIC DNA]</scope>
    <source>
        <strain evidence="10">Araruama</strain>
    </source>
</reference>
<comment type="similarity">
    <text evidence="2 7">Belongs to the ExbD/TolR family.</text>
</comment>
<evidence type="ECO:0000256" key="3">
    <source>
        <dbReference type="ARBA" id="ARBA00022475"/>
    </source>
</evidence>
<feature type="transmembrane region" description="Helical" evidence="8">
    <location>
        <begin position="21"/>
        <end position="40"/>
    </location>
</feature>
<dbReference type="GO" id="GO:0022857">
    <property type="term" value="F:transmembrane transporter activity"/>
    <property type="evidence" value="ECO:0007669"/>
    <property type="project" value="InterPro"/>
</dbReference>
<keyword evidence="7" id="KW-0813">Transport</keyword>
<dbReference type="GO" id="GO:0005886">
    <property type="term" value="C:plasma membrane"/>
    <property type="evidence" value="ECO:0007669"/>
    <property type="project" value="UniProtKB-SubCell"/>
</dbReference>
<evidence type="ECO:0000256" key="4">
    <source>
        <dbReference type="ARBA" id="ARBA00022692"/>
    </source>
</evidence>
<name>A0A1V1NTM7_9BACT</name>
<organism evidence="9 10">
    <name type="scientific">Candidatus Magnetoglobus multicellularis str. Araruama</name>
    <dbReference type="NCBI Taxonomy" id="890399"/>
    <lineage>
        <taxon>Bacteria</taxon>
        <taxon>Pseudomonadati</taxon>
        <taxon>Thermodesulfobacteriota</taxon>
        <taxon>Desulfobacteria</taxon>
        <taxon>Desulfobacterales</taxon>
        <taxon>Desulfobacteraceae</taxon>
        <taxon>Candidatus Magnetoglobus</taxon>
    </lineage>
</organism>
<evidence type="ECO:0000256" key="1">
    <source>
        <dbReference type="ARBA" id="ARBA00004162"/>
    </source>
</evidence>
<keyword evidence="5 8" id="KW-1133">Transmembrane helix</keyword>
<dbReference type="InterPro" id="IPR003400">
    <property type="entry name" value="ExbD"/>
</dbReference>
<keyword evidence="4 7" id="KW-0812">Transmembrane</keyword>
<evidence type="ECO:0000256" key="7">
    <source>
        <dbReference type="RuleBase" id="RU003879"/>
    </source>
</evidence>
<evidence type="ECO:0000313" key="10">
    <source>
        <dbReference type="Proteomes" id="UP000189670"/>
    </source>
</evidence>
<keyword evidence="3" id="KW-1003">Cell membrane</keyword>
<evidence type="ECO:0000256" key="8">
    <source>
        <dbReference type="SAM" id="Phobius"/>
    </source>
</evidence>
<evidence type="ECO:0000256" key="2">
    <source>
        <dbReference type="ARBA" id="ARBA00005811"/>
    </source>
</evidence>
<gene>
    <name evidence="9" type="ORF">OMM_13643</name>
</gene>
<accession>A0A1V1NTM7</accession>
<comment type="caution">
    <text evidence="9">The sequence shown here is derived from an EMBL/GenBank/DDBJ whole genome shotgun (WGS) entry which is preliminary data.</text>
</comment>
<protein>
    <recommendedName>
        <fullName evidence="11">Biopolymer transport protein ExbD</fullName>
    </recommendedName>
</protein>
<sequence length="167" mass="19208">MKRFVKYRNNNEVDTDIDMVPIMNMFLVLIPFLLSSASFFDINAIHTSVPVKQTSTQSVDPQKEVATVIPVLEMLPHAIVMYALSDQLDARDLSKWDLSFKKKDDSYPLADIQGYLERIKEQYPKSDTILVIPDENILYETIIHTMDIARNTTEKQLFPNVVLSDKI</sequence>
<comment type="subcellular location">
    <subcellularLocation>
        <location evidence="1">Cell membrane</location>
        <topology evidence="1">Single-pass membrane protein</topology>
    </subcellularLocation>
    <subcellularLocation>
        <location evidence="7">Cell membrane</location>
        <topology evidence="7">Single-pass type II membrane protein</topology>
    </subcellularLocation>
</comment>
<dbReference type="AlphaFoldDB" id="A0A1V1NTM7"/>
<evidence type="ECO:0008006" key="11">
    <source>
        <dbReference type="Google" id="ProtNLM"/>
    </source>
</evidence>
<evidence type="ECO:0000256" key="6">
    <source>
        <dbReference type="ARBA" id="ARBA00023136"/>
    </source>
</evidence>
<dbReference type="Proteomes" id="UP000189670">
    <property type="component" value="Unassembled WGS sequence"/>
</dbReference>
<evidence type="ECO:0000256" key="5">
    <source>
        <dbReference type="ARBA" id="ARBA00022989"/>
    </source>
</evidence>
<dbReference type="EMBL" id="ATBP01002461">
    <property type="protein sequence ID" value="ETR65836.1"/>
    <property type="molecule type" value="Genomic_DNA"/>
</dbReference>
<keyword evidence="7" id="KW-0653">Protein transport</keyword>
<proteinExistence type="inferred from homology"/>
<dbReference type="Pfam" id="PF02472">
    <property type="entry name" value="ExbD"/>
    <property type="match status" value="1"/>
</dbReference>
<evidence type="ECO:0000313" key="9">
    <source>
        <dbReference type="EMBL" id="ETR65836.1"/>
    </source>
</evidence>